<keyword evidence="2" id="KW-1185">Reference proteome</keyword>
<organism evidence="1 2">
    <name type="scientific">Hypoxylon rubiginosum</name>
    <dbReference type="NCBI Taxonomy" id="110542"/>
    <lineage>
        <taxon>Eukaryota</taxon>
        <taxon>Fungi</taxon>
        <taxon>Dikarya</taxon>
        <taxon>Ascomycota</taxon>
        <taxon>Pezizomycotina</taxon>
        <taxon>Sordariomycetes</taxon>
        <taxon>Xylariomycetidae</taxon>
        <taxon>Xylariales</taxon>
        <taxon>Hypoxylaceae</taxon>
        <taxon>Hypoxylon</taxon>
    </lineage>
</organism>
<gene>
    <name evidence="1" type="ORF">F4820DRAFT_203163</name>
</gene>
<comment type="caution">
    <text evidence="1">The sequence shown here is derived from an EMBL/GenBank/DDBJ whole genome shotgun (WGS) entry which is preliminary data.</text>
</comment>
<dbReference type="Proteomes" id="UP001497700">
    <property type="component" value="Unassembled WGS sequence"/>
</dbReference>
<reference evidence="1 2" key="1">
    <citation type="journal article" date="2022" name="New Phytol.">
        <title>Ecological generalism drives hyperdiversity of secondary metabolite gene clusters in xylarialean endophytes.</title>
        <authorList>
            <person name="Franco M.E.E."/>
            <person name="Wisecaver J.H."/>
            <person name="Arnold A.E."/>
            <person name="Ju Y.M."/>
            <person name="Slot J.C."/>
            <person name="Ahrendt S."/>
            <person name="Moore L.P."/>
            <person name="Eastman K.E."/>
            <person name="Scott K."/>
            <person name="Konkel Z."/>
            <person name="Mondo S.J."/>
            <person name="Kuo A."/>
            <person name="Hayes R.D."/>
            <person name="Haridas S."/>
            <person name="Andreopoulos B."/>
            <person name="Riley R."/>
            <person name="LaButti K."/>
            <person name="Pangilinan J."/>
            <person name="Lipzen A."/>
            <person name="Amirebrahimi M."/>
            <person name="Yan J."/>
            <person name="Adam C."/>
            <person name="Keymanesh K."/>
            <person name="Ng V."/>
            <person name="Louie K."/>
            <person name="Northen T."/>
            <person name="Drula E."/>
            <person name="Henrissat B."/>
            <person name="Hsieh H.M."/>
            <person name="Youens-Clark K."/>
            <person name="Lutzoni F."/>
            <person name="Miadlikowska J."/>
            <person name="Eastwood D.C."/>
            <person name="Hamelin R.C."/>
            <person name="Grigoriev I.V."/>
            <person name="U'Ren J.M."/>
        </authorList>
    </citation>
    <scope>NUCLEOTIDE SEQUENCE [LARGE SCALE GENOMIC DNA]</scope>
    <source>
        <strain evidence="1 2">CBS 119005</strain>
    </source>
</reference>
<protein>
    <submittedName>
        <fullName evidence="1">Uncharacterized protein</fullName>
    </submittedName>
</protein>
<evidence type="ECO:0000313" key="1">
    <source>
        <dbReference type="EMBL" id="KAI4867456.1"/>
    </source>
</evidence>
<accession>A0ACB9Z6L3</accession>
<sequence>MSFLPAQSTFAGPLVKILLLLHLIQRFSYGSPSPFFLMQNPASSILLLFLIFKLYKFFFNQLTIPFLLLASRSCSRAVASCYCRRPNALTKRKRVSGSSRTLFFFFPLPFTCTSRKRGNLTALISDHSGTIYCLPQPYTLPRPRVPCTRFPPSAKAWLLTATGRSGTCHSLFGND</sequence>
<proteinExistence type="predicted"/>
<evidence type="ECO:0000313" key="2">
    <source>
        <dbReference type="Proteomes" id="UP001497700"/>
    </source>
</evidence>
<name>A0ACB9Z6L3_9PEZI</name>
<dbReference type="EMBL" id="MU393447">
    <property type="protein sequence ID" value="KAI4867456.1"/>
    <property type="molecule type" value="Genomic_DNA"/>
</dbReference>